<evidence type="ECO:0000313" key="2">
    <source>
        <dbReference type="EMBL" id="HIX66615.1"/>
    </source>
</evidence>
<feature type="transmembrane region" description="Helical" evidence="1">
    <location>
        <begin position="6"/>
        <end position="29"/>
    </location>
</feature>
<keyword evidence="1" id="KW-0812">Transmembrane</keyword>
<gene>
    <name evidence="2" type="ORF">H9735_00650</name>
</gene>
<comment type="caution">
    <text evidence="2">The sequence shown here is derived from an EMBL/GenBank/DDBJ whole genome shotgun (WGS) entry which is preliminary data.</text>
</comment>
<keyword evidence="1" id="KW-1133">Transmembrane helix</keyword>
<dbReference type="EMBL" id="DXEM01000001">
    <property type="protein sequence ID" value="HIX66615.1"/>
    <property type="molecule type" value="Genomic_DNA"/>
</dbReference>
<evidence type="ECO:0000256" key="1">
    <source>
        <dbReference type="SAM" id="Phobius"/>
    </source>
</evidence>
<dbReference type="Proteomes" id="UP000886721">
    <property type="component" value="Unassembled WGS sequence"/>
</dbReference>
<protein>
    <submittedName>
        <fullName evidence="2">Uncharacterized protein</fullName>
    </submittedName>
</protein>
<sequence length="96" mass="10559">MPVGAAIFLGVVLLIFTVLDVIMLVSLLIPGDERNQVIVWKASSFTLLATIGAKILDVIENFVKAQPMTANPLIQLEVAAILYFIALMYYRRKHGG</sequence>
<keyword evidence="1" id="KW-0472">Membrane</keyword>
<accession>A0A9D1WTP5</accession>
<feature type="transmembrane region" description="Helical" evidence="1">
    <location>
        <begin position="68"/>
        <end position="90"/>
    </location>
</feature>
<reference evidence="2" key="1">
    <citation type="journal article" date="2021" name="PeerJ">
        <title>Extensive microbial diversity within the chicken gut microbiome revealed by metagenomics and culture.</title>
        <authorList>
            <person name="Gilroy R."/>
            <person name="Ravi A."/>
            <person name="Getino M."/>
            <person name="Pursley I."/>
            <person name="Horton D.L."/>
            <person name="Alikhan N.F."/>
            <person name="Baker D."/>
            <person name="Gharbi K."/>
            <person name="Hall N."/>
            <person name="Watson M."/>
            <person name="Adriaenssens E.M."/>
            <person name="Foster-Nyarko E."/>
            <person name="Jarju S."/>
            <person name="Secka A."/>
            <person name="Antonio M."/>
            <person name="Oren A."/>
            <person name="Chaudhuri R.R."/>
            <person name="La Ragione R."/>
            <person name="Hildebrand F."/>
            <person name="Pallen M.J."/>
        </authorList>
    </citation>
    <scope>NUCLEOTIDE SEQUENCE</scope>
    <source>
        <strain evidence="2">CHK191-13928</strain>
    </source>
</reference>
<dbReference type="AlphaFoldDB" id="A0A9D1WTP5"/>
<evidence type="ECO:0000313" key="3">
    <source>
        <dbReference type="Proteomes" id="UP000886721"/>
    </source>
</evidence>
<proteinExistence type="predicted"/>
<reference evidence="2" key="2">
    <citation type="submission" date="2021-04" db="EMBL/GenBank/DDBJ databases">
        <authorList>
            <person name="Gilroy R."/>
        </authorList>
    </citation>
    <scope>NUCLEOTIDE SEQUENCE</scope>
    <source>
        <strain evidence="2">CHK191-13928</strain>
    </source>
</reference>
<organism evidence="2 3">
    <name type="scientific">Candidatus Anaerostipes excrementavium</name>
    <dbReference type="NCBI Taxonomy" id="2838463"/>
    <lineage>
        <taxon>Bacteria</taxon>
        <taxon>Bacillati</taxon>
        <taxon>Bacillota</taxon>
        <taxon>Clostridia</taxon>
        <taxon>Lachnospirales</taxon>
        <taxon>Lachnospiraceae</taxon>
        <taxon>Anaerostipes</taxon>
    </lineage>
</organism>
<name>A0A9D1WTP5_9FIRM</name>